<feature type="domain" description="Flagellar Assembly Protein A N-terminal region" evidence="2">
    <location>
        <begin position="18"/>
        <end position="189"/>
    </location>
</feature>
<dbReference type="InterPro" id="IPR005646">
    <property type="entry name" value="FapA"/>
</dbReference>
<dbReference type="PANTHER" id="PTHR38032:SF1">
    <property type="entry name" value="RNA-BINDING PROTEIN KHPB N-TERMINAL DOMAIN-CONTAINING PROTEIN"/>
    <property type="match status" value="1"/>
</dbReference>
<reference evidence="3 4" key="1">
    <citation type="submission" date="2023-12" db="EMBL/GenBank/DDBJ databases">
        <title>Whole genome sequencing of Paenibacillus phoenicis isolated from the Phoenix Mars Lander spacecraft assembly facility.</title>
        <authorList>
            <person name="Garcia A."/>
            <person name="Venkateswaran K."/>
        </authorList>
    </citation>
    <scope>NUCLEOTIDE SEQUENCE [LARGE SCALE GENOMIC DNA]</scope>
    <source>
        <strain evidence="3 4">3PO2SA</strain>
    </source>
</reference>
<name>A0ABU5PHM7_9BACL</name>
<evidence type="ECO:0000313" key="4">
    <source>
        <dbReference type="Proteomes" id="UP001292216"/>
    </source>
</evidence>
<dbReference type="Proteomes" id="UP001292216">
    <property type="component" value="Unassembled WGS sequence"/>
</dbReference>
<keyword evidence="4" id="KW-1185">Reference proteome</keyword>
<accession>A0ABU5PHM7</accession>
<dbReference type="Pfam" id="PF20250">
    <property type="entry name" value="FapA_N"/>
    <property type="match status" value="1"/>
</dbReference>
<dbReference type="PANTHER" id="PTHR38032">
    <property type="entry name" value="POLYMERASE-RELATED"/>
    <property type="match status" value="1"/>
</dbReference>
<feature type="coiled-coil region" evidence="1">
    <location>
        <begin position="348"/>
        <end position="375"/>
    </location>
</feature>
<organism evidence="3 4">
    <name type="scientific">Paenibacillus phoenicis</name>
    <dbReference type="NCBI Taxonomy" id="554117"/>
    <lineage>
        <taxon>Bacteria</taxon>
        <taxon>Bacillati</taxon>
        <taxon>Bacillota</taxon>
        <taxon>Bacilli</taxon>
        <taxon>Bacillales</taxon>
        <taxon>Paenibacillaceae</taxon>
        <taxon>Paenibacillus</taxon>
    </lineage>
</organism>
<dbReference type="InterPro" id="IPR046865">
    <property type="entry name" value="FapA_b_solenoid"/>
</dbReference>
<comment type="caution">
    <text evidence="3">The sequence shown here is derived from an EMBL/GenBank/DDBJ whole genome shotgun (WGS) entry which is preliminary data.</text>
</comment>
<dbReference type="Pfam" id="PF03961">
    <property type="entry name" value="FapA"/>
    <property type="match status" value="1"/>
</dbReference>
<evidence type="ECO:0000259" key="2">
    <source>
        <dbReference type="Pfam" id="PF20250"/>
    </source>
</evidence>
<protein>
    <submittedName>
        <fullName evidence="3">FapA family protein</fullName>
    </submittedName>
</protein>
<sequence>MRGDGFVELLDDLKQILSVTLNDDKTVAYLQFLKKEDDFSCTPDALLHFLQSEGIKYGIQEDIVKRFAANPKEYFFSRTPIAMGQEPVHGENGFIRYAISIDDDHQHRPVETEDGKVDLKDVTRLNNIRKGQLIAELVPPVPGRNGTAVTGEAIPCREGREARFKVGKNVVLNAEQTAMYAAIDGLVTRTEKGKLNVFPVYEINGDVDYGVGNINFVGTVVVRGNVLTGFRISAAGDIRVVGGVEGAELIADGSIEISGGIIGYNKGLVKAGHHVKSSFIQDGNVQAGEDVIVSQSIMHSNIRAGRDVICNGAKGLIVGGNIQAGEKVVARIIGNPMSTTTSIEVGALPELRNELLELRQQVKDQLANLDKTEKALTLLDQLASMGKLPPDKVEMRSKLNMTKKSNTQELNLMKERILAIEKALEDTGKARVDVLKMIYGGSKIVIGRYTKYIKEPISRMSFYFSEGDISMSPLI</sequence>
<gene>
    <name evidence="3" type="ORF">U9M73_04720</name>
</gene>
<dbReference type="EMBL" id="JAYERP010000001">
    <property type="protein sequence ID" value="MEA3569297.1"/>
    <property type="molecule type" value="Genomic_DNA"/>
</dbReference>
<dbReference type="InterPro" id="IPR046866">
    <property type="entry name" value="FapA_N"/>
</dbReference>
<proteinExistence type="predicted"/>
<keyword evidence="1" id="KW-0175">Coiled coil</keyword>
<evidence type="ECO:0000313" key="3">
    <source>
        <dbReference type="EMBL" id="MEA3569297.1"/>
    </source>
</evidence>
<evidence type="ECO:0000256" key="1">
    <source>
        <dbReference type="SAM" id="Coils"/>
    </source>
</evidence>